<dbReference type="InterPro" id="IPR008537">
    <property type="entry name" value="DUF819"/>
</dbReference>
<dbReference type="RefSeq" id="XP_005779364.1">
    <property type="nucleotide sequence ID" value="XM_005779307.1"/>
</dbReference>
<dbReference type="HOGENOM" id="CLU_957883_0_0_1"/>
<evidence type="ECO:0000256" key="2">
    <source>
        <dbReference type="SAM" id="SignalP"/>
    </source>
</evidence>
<dbReference type="EnsemblProtists" id="EOD26935">
    <property type="protein sequence ID" value="EOD26935"/>
    <property type="gene ID" value="EMIHUDRAFT_236232"/>
</dbReference>
<keyword evidence="4" id="KW-1185">Reference proteome</keyword>
<evidence type="ECO:0000256" key="1">
    <source>
        <dbReference type="SAM" id="Phobius"/>
    </source>
</evidence>
<feature type="transmembrane region" description="Helical" evidence="1">
    <location>
        <begin position="210"/>
        <end position="233"/>
    </location>
</feature>
<feature type="transmembrane region" description="Helical" evidence="1">
    <location>
        <begin position="154"/>
        <end position="173"/>
    </location>
</feature>
<feature type="transmembrane region" description="Helical" evidence="1">
    <location>
        <begin position="254"/>
        <end position="274"/>
    </location>
</feature>
<feature type="signal peptide" evidence="2">
    <location>
        <begin position="1"/>
        <end position="19"/>
    </location>
</feature>
<keyword evidence="1" id="KW-0472">Membrane</keyword>
<proteinExistence type="predicted"/>
<sequence>MSRVALLAAALLPLRASRAALLAAALLPLRAARMAARPAVPLASGRELAAEEEAERQRKRAREEEAWRAQRERIAKKTVALQGHDEAWARARVAHVGRAHLVARALDAHIERHWRPSGGAFAYYESCNIVDELDAGVGCKCESFLTKFGVCSSFFWVVVTCTCLGFAMSFTPLRDLEGAGASKIASTFIYFMVATIGLKMDFSAIAEDPLFLLLGMIWVSFHALVMMIVAYCIKAPIFFMCVGSQANMGAAASAPVIAAAFHPALAPVGVLLAVRRSRDLATMVLLTVLSA</sequence>
<evidence type="ECO:0000313" key="3">
    <source>
        <dbReference type="EnsemblProtists" id="EOD26935"/>
    </source>
</evidence>
<organism evidence="3 4">
    <name type="scientific">Emiliania huxleyi (strain CCMP1516)</name>
    <dbReference type="NCBI Taxonomy" id="280463"/>
    <lineage>
        <taxon>Eukaryota</taxon>
        <taxon>Haptista</taxon>
        <taxon>Haptophyta</taxon>
        <taxon>Prymnesiophyceae</taxon>
        <taxon>Isochrysidales</taxon>
        <taxon>Noelaerhabdaceae</taxon>
        <taxon>Emiliania</taxon>
    </lineage>
</organism>
<accession>A0A0D3JTV0</accession>
<keyword evidence="1" id="KW-1133">Transmembrane helix</keyword>
<keyword evidence="2" id="KW-0732">Signal</keyword>
<dbReference type="KEGG" id="ehx:EMIHUDRAFT_236232"/>
<feature type="chain" id="PRO_5044211043" evidence="2">
    <location>
        <begin position="20"/>
        <end position="291"/>
    </location>
</feature>
<reference evidence="4" key="1">
    <citation type="journal article" date="2013" name="Nature">
        <title>Pan genome of the phytoplankton Emiliania underpins its global distribution.</title>
        <authorList>
            <person name="Read B.A."/>
            <person name="Kegel J."/>
            <person name="Klute M.J."/>
            <person name="Kuo A."/>
            <person name="Lefebvre S.C."/>
            <person name="Maumus F."/>
            <person name="Mayer C."/>
            <person name="Miller J."/>
            <person name="Monier A."/>
            <person name="Salamov A."/>
            <person name="Young J."/>
            <person name="Aguilar M."/>
            <person name="Claverie J.M."/>
            <person name="Frickenhaus S."/>
            <person name="Gonzalez K."/>
            <person name="Herman E.K."/>
            <person name="Lin Y.C."/>
            <person name="Napier J."/>
            <person name="Ogata H."/>
            <person name="Sarno A.F."/>
            <person name="Shmutz J."/>
            <person name="Schroeder D."/>
            <person name="de Vargas C."/>
            <person name="Verret F."/>
            <person name="von Dassow P."/>
            <person name="Valentin K."/>
            <person name="Van de Peer Y."/>
            <person name="Wheeler G."/>
            <person name="Dacks J.B."/>
            <person name="Delwiche C.F."/>
            <person name="Dyhrman S.T."/>
            <person name="Glockner G."/>
            <person name="John U."/>
            <person name="Richards T."/>
            <person name="Worden A.Z."/>
            <person name="Zhang X."/>
            <person name="Grigoriev I.V."/>
            <person name="Allen A.E."/>
            <person name="Bidle K."/>
            <person name="Borodovsky M."/>
            <person name="Bowler C."/>
            <person name="Brownlee C."/>
            <person name="Cock J.M."/>
            <person name="Elias M."/>
            <person name="Gladyshev V.N."/>
            <person name="Groth M."/>
            <person name="Guda C."/>
            <person name="Hadaegh A."/>
            <person name="Iglesias-Rodriguez M.D."/>
            <person name="Jenkins J."/>
            <person name="Jones B.M."/>
            <person name="Lawson T."/>
            <person name="Leese F."/>
            <person name="Lindquist E."/>
            <person name="Lobanov A."/>
            <person name="Lomsadze A."/>
            <person name="Malik S.B."/>
            <person name="Marsh M.E."/>
            <person name="Mackinder L."/>
            <person name="Mock T."/>
            <person name="Mueller-Roeber B."/>
            <person name="Pagarete A."/>
            <person name="Parker M."/>
            <person name="Probert I."/>
            <person name="Quesneville H."/>
            <person name="Raines C."/>
            <person name="Rensing S.A."/>
            <person name="Riano-Pachon D.M."/>
            <person name="Richier S."/>
            <person name="Rokitta S."/>
            <person name="Shiraiwa Y."/>
            <person name="Soanes D.M."/>
            <person name="van der Giezen M."/>
            <person name="Wahlund T.M."/>
            <person name="Williams B."/>
            <person name="Wilson W."/>
            <person name="Wolfe G."/>
            <person name="Wurch L.L."/>
        </authorList>
    </citation>
    <scope>NUCLEOTIDE SEQUENCE</scope>
</reference>
<reference evidence="3" key="2">
    <citation type="submission" date="2024-10" db="UniProtKB">
        <authorList>
            <consortium name="EnsemblProtists"/>
        </authorList>
    </citation>
    <scope>IDENTIFICATION</scope>
</reference>
<dbReference type="Pfam" id="PF05684">
    <property type="entry name" value="DUF819"/>
    <property type="match status" value="1"/>
</dbReference>
<keyword evidence="1" id="KW-0812">Transmembrane</keyword>
<dbReference type="AlphaFoldDB" id="A0A0D3JTV0"/>
<evidence type="ECO:0000313" key="4">
    <source>
        <dbReference type="Proteomes" id="UP000013827"/>
    </source>
</evidence>
<dbReference type="PaxDb" id="2903-EOD26935"/>
<dbReference type="GeneID" id="17272480"/>
<protein>
    <submittedName>
        <fullName evidence="3">Uncharacterized protein</fullName>
    </submittedName>
</protein>
<dbReference type="Proteomes" id="UP000013827">
    <property type="component" value="Unassembled WGS sequence"/>
</dbReference>
<feature type="transmembrane region" description="Helical" evidence="1">
    <location>
        <begin position="180"/>
        <end position="198"/>
    </location>
</feature>
<name>A0A0D3JTV0_EMIH1</name>